<keyword evidence="1" id="KW-0472">Membrane</keyword>
<comment type="caution">
    <text evidence="2">The sequence shown here is derived from an EMBL/GenBank/DDBJ whole genome shotgun (WGS) entry which is preliminary data.</text>
</comment>
<evidence type="ECO:0000313" key="2">
    <source>
        <dbReference type="EMBL" id="MBS0031077.1"/>
    </source>
</evidence>
<dbReference type="EMBL" id="JAGTXB010000019">
    <property type="protein sequence ID" value="MBS0031077.1"/>
    <property type="molecule type" value="Genomic_DNA"/>
</dbReference>
<protein>
    <submittedName>
        <fullName evidence="2">Uncharacterized protein</fullName>
    </submittedName>
</protein>
<keyword evidence="1" id="KW-1133">Transmembrane helix</keyword>
<keyword evidence="3" id="KW-1185">Reference proteome</keyword>
<keyword evidence="1" id="KW-0812">Transmembrane</keyword>
<sequence>MTGYYRKIKFNRGYTIRKCFFTIAVSVSAVWLTGAGMPVRLPVLNKGTDTPGVTPPEWIRPDHSGSAPVWGIRNGIVVALWPAAIENARPGNDGGPRGLLRIGYEWKNVIYHINYIAIEPVVHGNMEFSEISPSQVDGKWGKLMWAGETPEPGRFSATAGTRGVLKTDTFRMPGNVTTVHKGKSKKAGITAVTSAVTQPDPQHPERSVLLLYVFMEKFRNGAHPYLRLSIHSERPEELCIEVFQQPDSAPMERCGVTATMGNYSRLRNLYLRHSVVNARQLYAGYEGIDFTEQAPYPANEMLHNKRGDFIAIAQPDESLNELMSWPDTAAYAARWNWRYRPFYKLTQYWRVAAAQADSSLQVRVNGRAKYWSGGNRNAAAYIDIPGGPSFENFELRQTYRAGQQFYFGLTRKTIEQLLAE</sequence>
<evidence type="ECO:0000256" key="1">
    <source>
        <dbReference type="SAM" id="Phobius"/>
    </source>
</evidence>
<evidence type="ECO:0000313" key="3">
    <source>
        <dbReference type="Proteomes" id="UP000676386"/>
    </source>
</evidence>
<accession>A0ABS5J9H3</accession>
<organism evidence="2 3">
    <name type="scientific">Chitinophaga hostae</name>
    <dbReference type="NCBI Taxonomy" id="2831022"/>
    <lineage>
        <taxon>Bacteria</taxon>
        <taxon>Pseudomonadati</taxon>
        <taxon>Bacteroidota</taxon>
        <taxon>Chitinophagia</taxon>
        <taxon>Chitinophagales</taxon>
        <taxon>Chitinophagaceae</taxon>
        <taxon>Chitinophaga</taxon>
    </lineage>
</organism>
<dbReference type="Proteomes" id="UP000676386">
    <property type="component" value="Unassembled WGS sequence"/>
</dbReference>
<proteinExistence type="predicted"/>
<dbReference type="RefSeq" id="WP_211976213.1">
    <property type="nucleotide sequence ID" value="NZ_CBFHAM010000010.1"/>
</dbReference>
<feature type="transmembrane region" description="Helical" evidence="1">
    <location>
        <begin position="20"/>
        <end position="39"/>
    </location>
</feature>
<name>A0ABS5J9H3_9BACT</name>
<reference evidence="2 3" key="1">
    <citation type="submission" date="2021-04" db="EMBL/GenBank/DDBJ databases">
        <title>Chitinophaga sp. nov., isolated from the rhizosphere soil.</title>
        <authorList>
            <person name="He S."/>
        </authorList>
    </citation>
    <scope>NUCLEOTIDE SEQUENCE [LARGE SCALE GENOMIC DNA]</scope>
    <source>
        <strain evidence="2 3">2R12</strain>
    </source>
</reference>
<gene>
    <name evidence="2" type="ORF">KE626_27365</name>
</gene>